<dbReference type="EMBL" id="QPHM01000001">
    <property type="protein sequence ID" value="RCU47931.1"/>
    <property type="molecule type" value="Genomic_DNA"/>
</dbReference>
<dbReference type="Pfam" id="PF04883">
    <property type="entry name" value="HK97-gp10_like"/>
    <property type="match status" value="1"/>
</dbReference>
<gene>
    <name evidence="1" type="ORF">DU504_11880</name>
</gene>
<dbReference type="OrthoDB" id="346493at2157"/>
<accession>A0A368NEQ9</accession>
<sequence>MGNFDIRIEFSADDVASDIAESIEAGIEDAQREMGKTLPRIAQAKLRSRDAMFNREVLKGFREKKSEGGGIYELRVFNTAEHASYVEHGVRGVWAGTSTKHEYSTKRPPVEELLPWVERKLAGWRLVTSTQTGQSQLVPV</sequence>
<organism evidence="1 2">
    <name type="scientific">Haloplanus salinus</name>
    <dbReference type="NCBI Taxonomy" id="1126245"/>
    <lineage>
        <taxon>Archaea</taxon>
        <taxon>Methanobacteriati</taxon>
        <taxon>Methanobacteriota</taxon>
        <taxon>Stenosarchaea group</taxon>
        <taxon>Halobacteria</taxon>
        <taxon>Halobacteriales</taxon>
        <taxon>Haloferacaceae</taxon>
        <taxon>Haloplanus</taxon>
    </lineage>
</organism>
<reference evidence="1 2" key="1">
    <citation type="submission" date="2018-07" db="EMBL/GenBank/DDBJ databases">
        <title>Genome sequences of Haloplanus salinus JCM 18368T.</title>
        <authorList>
            <person name="Kim Y.B."/>
            <person name="Roh S.W."/>
        </authorList>
    </citation>
    <scope>NUCLEOTIDE SEQUENCE [LARGE SCALE GENOMIC DNA]</scope>
    <source>
        <strain evidence="1 2">JCM 18368</strain>
    </source>
</reference>
<dbReference type="InterPro" id="IPR010064">
    <property type="entry name" value="HK97-gp10_tail"/>
</dbReference>
<keyword evidence="2" id="KW-1185">Reference proteome</keyword>
<dbReference type="Proteomes" id="UP000252189">
    <property type="component" value="Unassembled WGS sequence"/>
</dbReference>
<evidence type="ECO:0000313" key="2">
    <source>
        <dbReference type="Proteomes" id="UP000252189"/>
    </source>
</evidence>
<proteinExistence type="predicted"/>
<dbReference type="RefSeq" id="WP_114449490.1">
    <property type="nucleotide sequence ID" value="NZ_QPHM01000001.1"/>
</dbReference>
<name>A0A368NEQ9_9EURY</name>
<evidence type="ECO:0000313" key="1">
    <source>
        <dbReference type="EMBL" id="RCU47931.1"/>
    </source>
</evidence>
<protein>
    <submittedName>
        <fullName evidence="1">HK97 gp10 family phage protein</fullName>
    </submittedName>
</protein>
<dbReference type="AlphaFoldDB" id="A0A368NEQ9"/>
<comment type="caution">
    <text evidence="1">The sequence shown here is derived from an EMBL/GenBank/DDBJ whole genome shotgun (WGS) entry which is preliminary data.</text>
</comment>